<gene>
    <name evidence="2" type="ORF">HC031_29145</name>
</gene>
<sequence>MRLDIEVLPGPETVTRRAAGYVAERVGAAVARHGRFTFAVSGGLTPWAMFRRLAEADVPWERVVIYQVDERIAPADVIAMHPSA</sequence>
<proteinExistence type="predicted"/>
<dbReference type="InterPro" id="IPR006148">
    <property type="entry name" value="Glc/Gal-6P_isomerase"/>
</dbReference>
<reference evidence="2 3" key="1">
    <citation type="submission" date="2020-03" db="EMBL/GenBank/DDBJ databases">
        <title>WGS of the type strain of Planosporangium spp.</title>
        <authorList>
            <person name="Thawai C."/>
        </authorList>
    </citation>
    <scope>NUCLEOTIDE SEQUENCE [LARGE SCALE GENOMIC DNA]</scope>
    <source>
        <strain evidence="2 3">TBRC 5610</strain>
    </source>
</reference>
<dbReference type="Pfam" id="PF01182">
    <property type="entry name" value="Glucosamine_iso"/>
    <property type="match status" value="1"/>
</dbReference>
<dbReference type="SUPFAM" id="SSF100950">
    <property type="entry name" value="NagB/RpiA/CoA transferase-like"/>
    <property type="match status" value="1"/>
</dbReference>
<evidence type="ECO:0000313" key="3">
    <source>
        <dbReference type="Proteomes" id="UP000722989"/>
    </source>
</evidence>
<evidence type="ECO:0000259" key="1">
    <source>
        <dbReference type="Pfam" id="PF01182"/>
    </source>
</evidence>
<dbReference type="RefSeq" id="WP_167928656.1">
    <property type="nucleotide sequence ID" value="NZ_JAATVY010000036.1"/>
</dbReference>
<organism evidence="2 3">
    <name type="scientific">Planosporangium thailandense</name>
    <dbReference type="NCBI Taxonomy" id="765197"/>
    <lineage>
        <taxon>Bacteria</taxon>
        <taxon>Bacillati</taxon>
        <taxon>Actinomycetota</taxon>
        <taxon>Actinomycetes</taxon>
        <taxon>Micromonosporales</taxon>
        <taxon>Micromonosporaceae</taxon>
        <taxon>Planosporangium</taxon>
    </lineage>
</organism>
<keyword evidence="3" id="KW-1185">Reference proteome</keyword>
<accession>A0ABX0Y6L8</accession>
<dbReference type="EMBL" id="JAATVY010000036">
    <property type="protein sequence ID" value="NJC73751.1"/>
    <property type="molecule type" value="Genomic_DNA"/>
</dbReference>
<protein>
    <submittedName>
        <fullName evidence="2">6-phosphogluconolactonase</fullName>
    </submittedName>
</protein>
<feature type="domain" description="Glucosamine/galactosamine-6-phosphate isomerase" evidence="1">
    <location>
        <begin position="11"/>
        <end position="76"/>
    </location>
</feature>
<name>A0ABX0Y6L8_9ACTN</name>
<comment type="caution">
    <text evidence="2">The sequence shown here is derived from an EMBL/GenBank/DDBJ whole genome shotgun (WGS) entry which is preliminary data.</text>
</comment>
<dbReference type="Proteomes" id="UP000722989">
    <property type="component" value="Unassembled WGS sequence"/>
</dbReference>
<evidence type="ECO:0000313" key="2">
    <source>
        <dbReference type="EMBL" id="NJC73751.1"/>
    </source>
</evidence>
<dbReference type="Gene3D" id="3.40.50.1360">
    <property type="match status" value="1"/>
</dbReference>
<dbReference type="InterPro" id="IPR037171">
    <property type="entry name" value="NagB/RpiA_transferase-like"/>
</dbReference>